<organism evidence="2 3">
    <name type="scientific">Ensete ventricosum</name>
    <name type="common">Abyssinian banana</name>
    <name type="synonym">Musa ensete</name>
    <dbReference type="NCBI Taxonomy" id="4639"/>
    <lineage>
        <taxon>Eukaryota</taxon>
        <taxon>Viridiplantae</taxon>
        <taxon>Streptophyta</taxon>
        <taxon>Embryophyta</taxon>
        <taxon>Tracheophyta</taxon>
        <taxon>Spermatophyta</taxon>
        <taxon>Magnoliopsida</taxon>
        <taxon>Liliopsida</taxon>
        <taxon>Zingiberales</taxon>
        <taxon>Musaceae</taxon>
        <taxon>Ensete</taxon>
    </lineage>
</organism>
<evidence type="ECO:0000313" key="3">
    <source>
        <dbReference type="Proteomes" id="UP000287651"/>
    </source>
</evidence>
<proteinExistence type="predicted"/>
<evidence type="ECO:0000313" key="2">
    <source>
        <dbReference type="EMBL" id="RRT82151.1"/>
    </source>
</evidence>
<feature type="compositionally biased region" description="Basic and acidic residues" evidence="1">
    <location>
        <begin position="71"/>
        <end position="81"/>
    </location>
</feature>
<gene>
    <name evidence="2" type="ORF">B296_00007010</name>
</gene>
<dbReference type="AlphaFoldDB" id="A0A427B0W8"/>
<accession>A0A427B0W8</accession>
<reference evidence="2 3" key="1">
    <citation type="journal article" date="2014" name="Agronomy (Basel)">
        <title>A Draft Genome Sequence for Ensete ventricosum, the Drought-Tolerant Tree Against Hunger.</title>
        <authorList>
            <person name="Harrison J."/>
            <person name="Moore K.A."/>
            <person name="Paszkiewicz K."/>
            <person name="Jones T."/>
            <person name="Grant M."/>
            <person name="Ambacheew D."/>
            <person name="Muzemil S."/>
            <person name="Studholme D.J."/>
        </authorList>
    </citation>
    <scope>NUCLEOTIDE SEQUENCE [LARGE SCALE GENOMIC DNA]</scope>
</reference>
<comment type="caution">
    <text evidence="2">The sequence shown here is derived from an EMBL/GenBank/DDBJ whole genome shotgun (WGS) entry which is preliminary data.</text>
</comment>
<feature type="compositionally biased region" description="Basic residues" evidence="1">
    <location>
        <begin position="41"/>
        <end position="54"/>
    </location>
</feature>
<dbReference type="EMBL" id="AMZH03000753">
    <property type="protein sequence ID" value="RRT82151.1"/>
    <property type="molecule type" value="Genomic_DNA"/>
</dbReference>
<name>A0A427B0W8_ENSVE</name>
<evidence type="ECO:0000256" key="1">
    <source>
        <dbReference type="SAM" id="MobiDB-lite"/>
    </source>
</evidence>
<dbReference type="Proteomes" id="UP000287651">
    <property type="component" value="Unassembled WGS sequence"/>
</dbReference>
<protein>
    <submittedName>
        <fullName evidence="2">Uncharacterized protein</fullName>
    </submittedName>
</protein>
<sequence>MATAREQQVVARRKRLHLCDIHVWVVVAHKRHPRVGNSHAPAHRRWSHRGRLPRAKAAPTSRDYSTRKVVASHDHSDDGRLRQRQPLSA</sequence>
<feature type="region of interest" description="Disordered" evidence="1">
    <location>
        <begin position="33"/>
        <end position="89"/>
    </location>
</feature>